<gene>
    <name evidence="5" type="ORF">ACERLL_02370</name>
</gene>
<dbReference type="PANTHER" id="PTHR35092:SF1">
    <property type="entry name" value="CHLORINASE MJ1651"/>
    <property type="match status" value="1"/>
</dbReference>
<accession>A0ABV4TSS0</accession>
<dbReference type="PIRSF" id="PIRSF006779">
    <property type="entry name" value="UCP006779"/>
    <property type="match status" value="1"/>
</dbReference>
<dbReference type="SUPFAM" id="SSF102522">
    <property type="entry name" value="Bacterial fluorinating enzyme, N-terminal domain"/>
    <property type="match status" value="1"/>
</dbReference>
<dbReference type="PANTHER" id="PTHR35092">
    <property type="entry name" value="CHLORINASE MJ1651"/>
    <property type="match status" value="1"/>
</dbReference>
<evidence type="ECO:0000313" key="6">
    <source>
        <dbReference type="Proteomes" id="UP001575181"/>
    </source>
</evidence>
<evidence type="ECO:0000256" key="2">
    <source>
        <dbReference type="ARBA" id="ARBA00024035"/>
    </source>
</evidence>
<evidence type="ECO:0000259" key="3">
    <source>
        <dbReference type="Pfam" id="PF01887"/>
    </source>
</evidence>
<proteinExistence type="inferred from homology"/>
<reference evidence="5 6" key="1">
    <citation type="submission" date="2024-08" db="EMBL/GenBank/DDBJ databases">
        <title>Whole-genome sequencing of halo(alkali)philic microorganisms from hypersaline lakes.</title>
        <authorList>
            <person name="Sorokin D.Y."/>
            <person name="Merkel A.Y."/>
            <person name="Messina E."/>
            <person name="Yakimov M."/>
        </authorList>
    </citation>
    <scope>NUCLEOTIDE SEQUENCE [LARGE SCALE GENOMIC DNA]</scope>
    <source>
        <strain evidence="5 6">Cl-TMA</strain>
    </source>
</reference>
<dbReference type="InterPro" id="IPR023228">
    <property type="entry name" value="SAM_OH_AdoTrfase_N_sf"/>
</dbReference>
<comment type="caution">
    <text evidence="5">The sequence shown here is derived from an EMBL/GenBank/DDBJ whole genome shotgun (WGS) entry which is preliminary data.</text>
</comment>
<dbReference type="Pfam" id="PF20257">
    <property type="entry name" value="SAM_HAT_C"/>
    <property type="match status" value="1"/>
</dbReference>
<feature type="domain" description="S-adenosyl-l-methionine hydroxide adenosyltransferase C-terminal" evidence="4">
    <location>
        <begin position="162"/>
        <end position="237"/>
    </location>
</feature>
<evidence type="ECO:0000259" key="4">
    <source>
        <dbReference type="Pfam" id="PF20257"/>
    </source>
</evidence>
<dbReference type="SUPFAM" id="SSF101852">
    <property type="entry name" value="Bacterial fluorinating enzyme, C-terminal domain"/>
    <property type="match status" value="1"/>
</dbReference>
<dbReference type="Gene3D" id="3.40.50.10790">
    <property type="entry name" value="S-adenosyl-l-methionine hydroxide adenosyltransferase, N-terminal"/>
    <property type="match status" value="1"/>
</dbReference>
<keyword evidence="1" id="KW-0949">S-adenosyl-L-methionine</keyword>
<evidence type="ECO:0000313" key="5">
    <source>
        <dbReference type="EMBL" id="MFA9459669.1"/>
    </source>
</evidence>
<sequence>MAQPVITLFTDFGITDPYVGQMHARIMADAPQARVIDLHHYAPAFNPGQAGLLLEALLPYLAPRMVVVGVVDPGVGTSREALVVETPEHWFVGPDNGLFAPLLERQGVRCYRMHAPGQGVLSASFHGRDLFAPVAAALSRGDRMVLDGLVDQPVRVESRREEVLYVDHYGNLMTGLPVPAEGGRLRIEGRTVDFARTFGEVGPGELFWYRNSLDRVEIAAREGSAAKRLGAGTGTPVSWVSD</sequence>
<evidence type="ECO:0000256" key="1">
    <source>
        <dbReference type="ARBA" id="ARBA00022691"/>
    </source>
</evidence>
<dbReference type="Gene3D" id="2.40.30.90">
    <property type="entry name" value="Bacterial fluorinating enzyme like"/>
    <property type="match status" value="1"/>
</dbReference>
<dbReference type="RefSeq" id="WP_373654458.1">
    <property type="nucleotide sequence ID" value="NZ_JBGUAW010000002.1"/>
</dbReference>
<name>A0ABV4TSS0_9GAMM</name>
<dbReference type="InterPro" id="IPR002747">
    <property type="entry name" value="SAM_OH_AdoTrfase"/>
</dbReference>
<feature type="domain" description="S-adenosyl-l-methionine hydroxide adenosyltransferase N-terminal" evidence="3">
    <location>
        <begin position="6"/>
        <end position="143"/>
    </location>
</feature>
<protein>
    <submittedName>
        <fullName evidence="5">S-adenosyl-l-methionine hydroxide adenosyltransferase family protein</fullName>
    </submittedName>
</protein>
<keyword evidence="6" id="KW-1185">Reference proteome</keyword>
<dbReference type="Proteomes" id="UP001575181">
    <property type="component" value="Unassembled WGS sequence"/>
</dbReference>
<organism evidence="5 6">
    <name type="scientific">Thiohalorhabdus methylotrophus</name>
    <dbReference type="NCBI Taxonomy" id="3242694"/>
    <lineage>
        <taxon>Bacteria</taxon>
        <taxon>Pseudomonadati</taxon>
        <taxon>Pseudomonadota</taxon>
        <taxon>Gammaproteobacteria</taxon>
        <taxon>Thiohalorhabdales</taxon>
        <taxon>Thiohalorhabdaceae</taxon>
        <taxon>Thiohalorhabdus</taxon>
    </lineage>
</organism>
<dbReference type="InterPro" id="IPR023227">
    <property type="entry name" value="SAM_OH_AdoTrfase_C_sf"/>
</dbReference>
<dbReference type="InterPro" id="IPR046469">
    <property type="entry name" value="SAM_HAT_N"/>
</dbReference>
<comment type="similarity">
    <text evidence="2">Belongs to the SAM hydrolase / SAM-dependent halogenase family.</text>
</comment>
<dbReference type="InterPro" id="IPR046470">
    <property type="entry name" value="SAM_HAT_C"/>
</dbReference>
<dbReference type="EMBL" id="JBGUAW010000002">
    <property type="protein sequence ID" value="MFA9459669.1"/>
    <property type="molecule type" value="Genomic_DNA"/>
</dbReference>
<dbReference type="Pfam" id="PF01887">
    <property type="entry name" value="SAM_HAT_N"/>
    <property type="match status" value="1"/>
</dbReference>